<reference evidence="2" key="1">
    <citation type="journal article" date="2022" name="Int. J. Mol. Sci.">
        <title>Draft Genome of Tanacetum Coccineum: Genomic Comparison of Closely Related Tanacetum-Family Plants.</title>
        <authorList>
            <person name="Yamashiro T."/>
            <person name="Shiraishi A."/>
            <person name="Nakayama K."/>
            <person name="Satake H."/>
        </authorList>
    </citation>
    <scope>NUCLEOTIDE SEQUENCE</scope>
</reference>
<organism evidence="2 3">
    <name type="scientific">Tanacetum coccineum</name>
    <dbReference type="NCBI Taxonomy" id="301880"/>
    <lineage>
        <taxon>Eukaryota</taxon>
        <taxon>Viridiplantae</taxon>
        <taxon>Streptophyta</taxon>
        <taxon>Embryophyta</taxon>
        <taxon>Tracheophyta</taxon>
        <taxon>Spermatophyta</taxon>
        <taxon>Magnoliopsida</taxon>
        <taxon>eudicotyledons</taxon>
        <taxon>Gunneridae</taxon>
        <taxon>Pentapetalae</taxon>
        <taxon>asterids</taxon>
        <taxon>campanulids</taxon>
        <taxon>Asterales</taxon>
        <taxon>Asteraceae</taxon>
        <taxon>Asteroideae</taxon>
        <taxon>Anthemideae</taxon>
        <taxon>Anthemidinae</taxon>
        <taxon>Tanacetum</taxon>
    </lineage>
</organism>
<evidence type="ECO:0000259" key="1">
    <source>
        <dbReference type="PROSITE" id="PS50878"/>
    </source>
</evidence>
<dbReference type="PANTHER" id="PTHR33116">
    <property type="entry name" value="REVERSE TRANSCRIPTASE ZINC-BINDING DOMAIN-CONTAINING PROTEIN-RELATED-RELATED"/>
    <property type="match status" value="1"/>
</dbReference>
<dbReference type="Proteomes" id="UP001151760">
    <property type="component" value="Unassembled WGS sequence"/>
</dbReference>
<dbReference type="InterPro" id="IPR026960">
    <property type="entry name" value="RVT-Znf"/>
</dbReference>
<dbReference type="CDD" id="cd01650">
    <property type="entry name" value="RT_nLTR_like"/>
    <property type="match status" value="1"/>
</dbReference>
<evidence type="ECO:0000313" key="2">
    <source>
        <dbReference type="EMBL" id="GJT37028.1"/>
    </source>
</evidence>
<dbReference type="EMBL" id="BQNB010015189">
    <property type="protein sequence ID" value="GJT37028.1"/>
    <property type="molecule type" value="Genomic_DNA"/>
</dbReference>
<dbReference type="Pfam" id="PF00078">
    <property type="entry name" value="RVT_1"/>
    <property type="match status" value="1"/>
</dbReference>
<sequence length="526" mass="60338">MHDAKMVKDFKPITLIGTLYKIIAKILANRLVVVLGDIINEVQSAFVANMQILDGPFILNELFHWCKKKKKHTMIFKVDFEKAYDLIRWDYLDDVLKNFGFGDRGLKESDPLSPFLFILIMESLHILVQRVVDACMYRGISMGSCLHLLHLFYADDVVFMGHWSDSNTDTIVQELESFYRASGLRINMNKSKLTGISVANDNVDQAAAKTGCVTLKAHLSYLGSKVGGLMSRVQSWNEIVNNLVARLSNLKMKTLSIGVRLTLLKSVLGSMPIYHMSLFKVPMKVLQRTEYIRCHFFSGVDNNGKKPIWVKWNKVLTSKEKGGLGVSSFYALNIAFLFKWRGDGAFKSLYPRVYALETCKNITVAVKMSHENVGYFLRRIPRGGIEEVQLLELSASMEGVAPVDMRDRWVWSLKGSGEFFVASVRRLIDERWLPEVSTITRWINVVPIKVNVHAWKVRLYCLPARLNISRRGMHIDSILCPICDKAVEYARHIFFACHIAREVFHKITSWWDVNFMEVSSYEEWLE</sequence>
<dbReference type="PROSITE" id="PS50878">
    <property type="entry name" value="RT_POL"/>
    <property type="match status" value="1"/>
</dbReference>
<comment type="caution">
    <text evidence="2">The sequence shown here is derived from an EMBL/GenBank/DDBJ whole genome shotgun (WGS) entry which is preliminary data.</text>
</comment>
<proteinExistence type="predicted"/>
<reference evidence="2" key="2">
    <citation type="submission" date="2022-01" db="EMBL/GenBank/DDBJ databases">
        <authorList>
            <person name="Yamashiro T."/>
            <person name="Shiraishi A."/>
            <person name="Satake H."/>
            <person name="Nakayama K."/>
        </authorList>
    </citation>
    <scope>NUCLEOTIDE SEQUENCE</scope>
</reference>
<feature type="domain" description="Reverse transcriptase" evidence="1">
    <location>
        <begin position="1"/>
        <end position="226"/>
    </location>
</feature>
<evidence type="ECO:0000313" key="3">
    <source>
        <dbReference type="Proteomes" id="UP001151760"/>
    </source>
</evidence>
<protein>
    <submittedName>
        <fullName evidence="2">RNA-directed DNA polymerase, eukaryota, reverse transcriptase zinc-binding domain protein</fullName>
    </submittedName>
</protein>
<gene>
    <name evidence="2" type="ORF">Tco_0936893</name>
</gene>
<keyword evidence="2" id="KW-0695">RNA-directed DNA polymerase</keyword>
<dbReference type="GO" id="GO:0003964">
    <property type="term" value="F:RNA-directed DNA polymerase activity"/>
    <property type="evidence" value="ECO:0007669"/>
    <property type="project" value="UniProtKB-KW"/>
</dbReference>
<dbReference type="InterPro" id="IPR000477">
    <property type="entry name" value="RT_dom"/>
</dbReference>
<keyword evidence="2" id="KW-0808">Transferase</keyword>
<keyword evidence="2" id="KW-0548">Nucleotidyltransferase</keyword>
<dbReference type="Pfam" id="PF13966">
    <property type="entry name" value="zf-RVT"/>
    <property type="match status" value="1"/>
</dbReference>
<keyword evidence="3" id="KW-1185">Reference proteome</keyword>
<dbReference type="PANTHER" id="PTHR33116:SF79">
    <property type="entry name" value="REVERSE TRANSCRIPTASE DOMAIN, ZINC FINGER, CCHC-TYPE-RELATED"/>
    <property type="match status" value="1"/>
</dbReference>
<accession>A0ABQ5DDL0</accession>
<name>A0ABQ5DDL0_9ASTR</name>